<keyword evidence="2" id="KW-0732">Signal</keyword>
<feature type="region of interest" description="Disordered" evidence="1">
    <location>
        <begin position="93"/>
        <end position="141"/>
    </location>
</feature>
<proteinExistence type="predicted"/>
<protein>
    <submittedName>
        <fullName evidence="3">Secreted protein</fullName>
    </submittedName>
</protein>
<feature type="signal peptide" evidence="2">
    <location>
        <begin position="1"/>
        <end position="17"/>
    </location>
</feature>
<sequence>MKTLVVLVLAIAASATSSPCTDSLVESVLEPFNWQDCADALAGEGDKNWKTSNCDALYKKMATAVANIKSPCSIGGVNSIDFPAMDPKQGLDAMLAPWSGPSDSSIGSSSGSTLESSTDASTFSSIDTSTDSSGSMDPTAKPTTKYYCSRPHHIGVAHVGASEYHKGSNIR</sequence>
<feature type="non-terminal residue" evidence="3">
    <location>
        <position position="171"/>
    </location>
</feature>
<evidence type="ECO:0000256" key="1">
    <source>
        <dbReference type="SAM" id="MobiDB-lite"/>
    </source>
</evidence>
<dbReference type="AlphaFoldDB" id="A0A0A7CPR5"/>
<reference evidence="3" key="1">
    <citation type="journal article" date="2014" name="Genome Biol. Evol.">
        <title>The secreted proteins of Achlya hypogyna and Thraustotheca clavata identify the ancestral oomycete secretome and reveal gene acquisitions by horizontal gene transfer.</title>
        <authorList>
            <person name="Misner I."/>
            <person name="Blouin N."/>
            <person name="Leonard G."/>
            <person name="Richards T.A."/>
            <person name="Lane C.E."/>
        </authorList>
    </citation>
    <scope>NUCLEOTIDE SEQUENCE</scope>
    <source>
        <strain evidence="3">ATCC 48635</strain>
    </source>
</reference>
<evidence type="ECO:0000313" key="3">
    <source>
        <dbReference type="EMBL" id="AIG56429.1"/>
    </source>
</evidence>
<name>A0A0A7CPR5_ACHHY</name>
<feature type="compositionally biased region" description="Low complexity" evidence="1">
    <location>
        <begin position="99"/>
        <end position="137"/>
    </location>
</feature>
<feature type="chain" id="PRO_5002037173" evidence="2">
    <location>
        <begin position="18"/>
        <end position="171"/>
    </location>
</feature>
<evidence type="ECO:0000256" key="2">
    <source>
        <dbReference type="SAM" id="SignalP"/>
    </source>
</evidence>
<accession>A0A0A7CPR5</accession>
<organism evidence="3">
    <name type="scientific">Achlya hypogyna</name>
    <name type="common">Oomycete</name>
    <name type="synonym">Protoachlya hypogyna</name>
    <dbReference type="NCBI Taxonomy" id="1202772"/>
    <lineage>
        <taxon>Eukaryota</taxon>
        <taxon>Sar</taxon>
        <taxon>Stramenopiles</taxon>
        <taxon>Oomycota</taxon>
        <taxon>Saprolegniomycetes</taxon>
        <taxon>Saprolegniales</taxon>
        <taxon>Achlyaceae</taxon>
        <taxon>Achlya</taxon>
    </lineage>
</organism>
<dbReference type="EMBL" id="KM038968">
    <property type="protein sequence ID" value="AIG56429.1"/>
    <property type="molecule type" value="Genomic_DNA"/>
</dbReference>